<feature type="chain" id="PRO_5034454938" evidence="1">
    <location>
        <begin position="18"/>
        <end position="176"/>
    </location>
</feature>
<protein>
    <submittedName>
        <fullName evidence="2">Family with sequence similarity 180 member A</fullName>
    </submittedName>
</protein>
<dbReference type="AlphaFoldDB" id="A0A8D2LEU8"/>
<gene>
    <name evidence="2" type="primary">FAM180A</name>
</gene>
<sequence length="176" mass="20235">MHWESLLLLLLYYNAHATVPLRWNRAMLFPSAHRVKRSSAALLNPVLQKSQDDVDLLFELLLGELEINDDLKISIKDEELASMRKAKAFDTVCNDVIPKSITDIQRLHARLSGYPGMLKREDFERTVLTMVYTAYRAAQSQGHQRETWAETFVTLYKALKHDLMLSSSQTPSSQRT</sequence>
<dbReference type="CTD" id="389558"/>
<accession>A0A8D2LEU8</accession>
<evidence type="ECO:0000256" key="1">
    <source>
        <dbReference type="SAM" id="SignalP"/>
    </source>
</evidence>
<proteinExistence type="predicted"/>
<dbReference type="Pfam" id="PF15173">
    <property type="entry name" value="FAM180"/>
    <property type="match status" value="1"/>
</dbReference>
<keyword evidence="3" id="KW-1185">Reference proteome</keyword>
<dbReference type="Proteomes" id="UP000694545">
    <property type="component" value="Unplaced"/>
</dbReference>
<keyword evidence="1" id="KW-0732">Signal</keyword>
<dbReference type="GeneID" id="123025479"/>
<dbReference type="RefSeq" id="XP_044290164.1">
    <property type="nucleotide sequence ID" value="XM_044434229.1"/>
</dbReference>
<evidence type="ECO:0000313" key="2">
    <source>
        <dbReference type="Ensembl" id="ENSVKKP00000020549.1"/>
    </source>
</evidence>
<dbReference type="OrthoDB" id="8913792at2759"/>
<reference evidence="2" key="1">
    <citation type="submission" date="2025-08" db="UniProtKB">
        <authorList>
            <consortium name="Ensembl"/>
        </authorList>
    </citation>
    <scope>IDENTIFICATION</scope>
</reference>
<organism evidence="2 3">
    <name type="scientific">Varanus komodoensis</name>
    <name type="common">Komodo dragon</name>
    <dbReference type="NCBI Taxonomy" id="61221"/>
    <lineage>
        <taxon>Eukaryota</taxon>
        <taxon>Metazoa</taxon>
        <taxon>Chordata</taxon>
        <taxon>Craniata</taxon>
        <taxon>Vertebrata</taxon>
        <taxon>Euteleostomi</taxon>
        <taxon>Lepidosauria</taxon>
        <taxon>Squamata</taxon>
        <taxon>Bifurcata</taxon>
        <taxon>Unidentata</taxon>
        <taxon>Episquamata</taxon>
        <taxon>Toxicofera</taxon>
        <taxon>Anguimorpha</taxon>
        <taxon>Paleoanguimorpha</taxon>
        <taxon>Varanoidea</taxon>
        <taxon>Varanidae</taxon>
        <taxon>Varanus</taxon>
    </lineage>
</organism>
<dbReference type="PANTHER" id="PTHR34034:SF2">
    <property type="entry name" value="PROTEIN FAM180A"/>
    <property type="match status" value="1"/>
</dbReference>
<name>A0A8D2LEU8_VARKO</name>
<dbReference type="OMA" id="QKDVWAQ"/>
<dbReference type="PANTHER" id="PTHR34034">
    <property type="entry name" value="PROTEIN FAM180A-RELATED"/>
    <property type="match status" value="1"/>
</dbReference>
<dbReference type="Ensembl" id="ENSVKKT00000021055.1">
    <property type="protein sequence ID" value="ENSVKKP00000020549.1"/>
    <property type="gene ID" value="ENSVKKG00000013813.1"/>
</dbReference>
<evidence type="ECO:0000313" key="3">
    <source>
        <dbReference type="Proteomes" id="UP000694545"/>
    </source>
</evidence>
<dbReference type="KEGG" id="vko:123025479"/>
<reference evidence="2" key="2">
    <citation type="submission" date="2025-09" db="UniProtKB">
        <authorList>
            <consortium name="Ensembl"/>
        </authorList>
    </citation>
    <scope>IDENTIFICATION</scope>
</reference>
<feature type="signal peptide" evidence="1">
    <location>
        <begin position="1"/>
        <end position="17"/>
    </location>
</feature>
<dbReference type="InterPro" id="IPR029170">
    <property type="entry name" value="FAM180"/>
</dbReference>